<dbReference type="EnsemblMetazoa" id="Aqu2.1.44584_001">
    <property type="protein sequence ID" value="Aqu2.1.44584_001"/>
    <property type="gene ID" value="Aqu2.1.44584"/>
</dbReference>
<protein>
    <submittedName>
        <fullName evidence="1">Uncharacterized protein</fullName>
    </submittedName>
</protein>
<dbReference type="AlphaFoldDB" id="A0A1X7VYK5"/>
<dbReference type="OrthoDB" id="2384350at2759"/>
<dbReference type="InParanoid" id="A0A1X7VYK5"/>
<proteinExistence type="predicted"/>
<reference evidence="1" key="1">
    <citation type="submission" date="2017-05" db="UniProtKB">
        <authorList>
            <consortium name="EnsemblMetazoa"/>
        </authorList>
    </citation>
    <scope>IDENTIFICATION</scope>
</reference>
<evidence type="ECO:0000313" key="1">
    <source>
        <dbReference type="EnsemblMetazoa" id="Aqu2.1.44584_001"/>
    </source>
</evidence>
<organism evidence="1">
    <name type="scientific">Amphimedon queenslandica</name>
    <name type="common">Sponge</name>
    <dbReference type="NCBI Taxonomy" id="400682"/>
    <lineage>
        <taxon>Eukaryota</taxon>
        <taxon>Metazoa</taxon>
        <taxon>Porifera</taxon>
        <taxon>Demospongiae</taxon>
        <taxon>Heteroscleromorpha</taxon>
        <taxon>Haplosclerida</taxon>
        <taxon>Niphatidae</taxon>
        <taxon>Amphimedon</taxon>
    </lineage>
</organism>
<accession>A0A1X7VYK5</accession>
<name>A0A1X7VYK5_AMPQE</name>
<sequence length="165" mass="18784">MRPAIKPSNIISGLLKNLGKSIAHHLLMDKCGFPFLSPPLFYYLIDKDDIAITLFEDVDVSVEIKSNCCEDKLVVDSEDLCYIENTLEQCGSDLTLDVSNKDKIIQTLLMHKGCTKIKTLFVLGNWKSVYDNRLYTIAVYLRISNARDLKTELDVLLWEKSFTMA</sequence>